<dbReference type="EMBL" id="JANEYF010003609">
    <property type="protein sequence ID" value="KAJ8935221.1"/>
    <property type="molecule type" value="Genomic_DNA"/>
</dbReference>
<gene>
    <name evidence="2" type="ORF">NQ314_012931</name>
</gene>
<dbReference type="GO" id="GO:0005576">
    <property type="term" value="C:extracellular region"/>
    <property type="evidence" value="ECO:0007669"/>
    <property type="project" value="InterPro"/>
</dbReference>
<evidence type="ECO:0000259" key="1">
    <source>
        <dbReference type="PROSITE" id="PS50940"/>
    </source>
</evidence>
<dbReference type="PROSITE" id="PS50940">
    <property type="entry name" value="CHIT_BIND_II"/>
    <property type="match status" value="2"/>
</dbReference>
<reference evidence="2" key="1">
    <citation type="journal article" date="2023" name="Insect Mol. Biol.">
        <title>Genome sequencing provides insights into the evolution of gene families encoding plant cell wall-degrading enzymes in longhorned beetles.</title>
        <authorList>
            <person name="Shin N.R."/>
            <person name="Okamura Y."/>
            <person name="Kirsch R."/>
            <person name="Pauchet Y."/>
        </authorList>
    </citation>
    <scope>NUCLEOTIDE SEQUENCE</scope>
    <source>
        <strain evidence="2">RBIC_L_NR</strain>
    </source>
</reference>
<evidence type="ECO:0000313" key="3">
    <source>
        <dbReference type="Proteomes" id="UP001162156"/>
    </source>
</evidence>
<dbReference type="AlphaFoldDB" id="A0AAV8X9Q8"/>
<dbReference type="SMART" id="SM00494">
    <property type="entry name" value="ChtBD2"/>
    <property type="match status" value="2"/>
</dbReference>
<dbReference type="Gene3D" id="2.170.140.10">
    <property type="entry name" value="Chitin binding domain"/>
    <property type="match status" value="2"/>
</dbReference>
<sequence>MAFNTCPLDVAEQVRKKRAYAQDDEGGDGEATADQLCENRPADEYFRLTTEGDCREVVRCDMNADANSVTRLASVKCPTGLAFDLDRQTCDWKTNVKNCDRLEKKHILTYRCTKSGLKQITCPSGLAFDVDKQTCDWKGKVTNCDKLERRYFRFLRLMNPNALMANCCAVMENVSIRNFFCNGKPDCKDESDENACDVDTDPNRAPDCDPTQCVLPDCFCSADGTRIPGNLEPANVPQMITISFNGAVNVDNIDLYEEVFAGTRANPNGCQIRGTFFVSHKYTNYSAVQDLHRRGHEIAVFSLTHKEDPNYWSQGSYDDWLAEMAGARLIVERFGNITDGSIIGIRAPYLRVGGNKQFEMMADQFFVYDASITASLGRVPIWPYTLYFRMPHKCNGNAHNCPSRSHPVWEMVMNELDRRDDPTFDESLPGCHMVDSCSNIQTGDQFARLLRHNFNRHFNTNRAPLGLNFHASWLKSKKEFKEELIKFIEEMLARNDVYFVTNLQVIQWMQNPTELNGLRDFQEWKEKCDIKGQPYCSLPNSCALTTRELPGETLRLFTCMECPNNYPWILDPTGDGFSVRK</sequence>
<dbReference type="InterPro" id="IPR052740">
    <property type="entry name" value="CE4"/>
</dbReference>
<dbReference type="FunFam" id="3.20.20.370:FF:000003">
    <property type="entry name" value="CLUMA_CG003232, isoform B"/>
    <property type="match status" value="1"/>
</dbReference>
<dbReference type="Gene3D" id="3.20.20.370">
    <property type="entry name" value="Glycoside hydrolase/deacetylase"/>
    <property type="match status" value="1"/>
</dbReference>
<feature type="domain" description="Chitin-binding type-2" evidence="1">
    <location>
        <begin position="110"/>
        <end position="146"/>
    </location>
</feature>
<evidence type="ECO:0000313" key="2">
    <source>
        <dbReference type="EMBL" id="KAJ8935221.1"/>
    </source>
</evidence>
<comment type="caution">
    <text evidence="2">The sequence shown here is derived from an EMBL/GenBank/DDBJ whole genome shotgun (WGS) entry which is preliminary data.</text>
</comment>
<dbReference type="SUPFAM" id="SSF57625">
    <property type="entry name" value="Invertebrate chitin-binding proteins"/>
    <property type="match status" value="2"/>
</dbReference>
<protein>
    <recommendedName>
        <fullName evidence="1">Chitin-binding type-2 domain-containing protein</fullName>
    </recommendedName>
</protein>
<dbReference type="GO" id="GO:0016787">
    <property type="term" value="F:hydrolase activity"/>
    <property type="evidence" value="ECO:0007669"/>
    <property type="project" value="UniProtKB-ARBA"/>
</dbReference>
<dbReference type="PANTHER" id="PTHR45985:SF1">
    <property type="entry name" value="VERMIFORM, ISOFORM I"/>
    <property type="match status" value="1"/>
</dbReference>
<dbReference type="GO" id="GO:0008061">
    <property type="term" value="F:chitin binding"/>
    <property type="evidence" value="ECO:0007669"/>
    <property type="project" value="InterPro"/>
</dbReference>
<keyword evidence="3" id="KW-1185">Reference proteome</keyword>
<dbReference type="Proteomes" id="UP001162156">
    <property type="component" value="Unassembled WGS sequence"/>
</dbReference>
<dbReference type="SUPFAM" id="SSF88713">
    <property type="entry name" value="Glycoside hydrolase/deacetylase"/>
    <property type="match status" value="1"/>
</dbReference>
<dbReference type="GO" id="GO:0005975">
    <property type="term" value="P:carbohydrate metabolic process"/>
    <property type="evidence" value="ECO:0007669"/>
    <property type="project" value="InterPro"/>
</dbReference>
<dbReference type="InterPro" id="IPR036508">
    <property type="entry name" value="Chitin-bd_dom_sf"/>
</dbReference>
<feature type="domain" description="Chitin-binding type-2" evidence="1">
    <location>
        <begin position="34"/>
        <end position="101"/>
    </location>
</feature>
<organism evidence="2 3">
    <name type="scientific">Rhamnusium bicolor</name>
    <dbReference type="NCBI Taxonomy" id="1586634"/>
    <lineage>
        <taxon>Eukaryota</taxon>
        <taxon>Metazoa</taxon>
        <taxon>Ecdysozoa</taxon>
        <taxon>Arthropoda</taxon>
        <taxon>Hexapoda</taxon>
        <taxon>Insecta</taxon>
        <taxon>Pterygota</taxon>
        <taxon>Neoptera</taxon>
        <taxon>Endopterygota</taxon>
        <taxon>Coleoptera</taxon>
        <taxon>Polyphaga</taxon>
        <taxon>Cucujiformia</taxon>
        <taxon>Chrysomeloidea</taxon>
        <taxon>Cerambycidae</taxon>
        <taxon>Lepturinae</taxon>
        <taxon>Rhagiini</taxon>
        <taxon>Rhamnusium</taxon>
    </lineage>
</organism>
<dbReference type="InterPro" id="IPR011330">
    <property type="entry name" value="Glyco_hydro/deAcase_b/a-brl"/>
</dbReference>
<accession>A0AAV8X9Q8</accession>
<proteinExistence type="predicted"/>
<dbReference type="PANTHER" id="PTHR45985">
    <property type="match status" value="1"/>
</dbReference>
<dbReference type="InterPro" id="IPR002557">
    <property type="entry name" value="Chitin-bd_dom"/>
</dbReference>
<dbReference type="CDD" id="cd10974">
    <property type="entry name" value="CE4_CDA_like_1"/>
    <property type="match status" value="1"/>
</dbReference>
<dbReference type="Pfam" id="PF01607">
    <property type="entry name" value="CBM_14"/>
    <property type="match status" value="2"/>
</dbReference>
<name>A0AAV8X9Q8_9CUCU</name>